<organism evidence="2 3">
    <name type="scientific">Leptotrichia wadei</name>
    <dbReference type="NCBI Taxonomy" id="157687"/>
    <lineage>
        <taxon>Bacteria</taxon>
        <taxon>Fusobacteriati</taxon>
        <taxon>Fusobacteriota</taxon>
        <taxon>Fusobacteriia</taxon>
        <taxon>Fusobacteriales</taxon>
        <taxon>Leptotrichiaceae</taxon>
        <taxon>Leptotrichia</taxon>
    </lineage>
</organism>
<dbReference type="InterPro" id="IPR002871">
    <property type="entry name" value="NIF_FeS_clus_asmbl_NifU_N"/>
</dbReference>
<accession>A0A134AJW9</accession>
<name>A0A134AJW9_9FUSO</name>
<protein>
    <submittedName>
        <fullName evidence="2">SUF system FeS assembly protein, NifU family</fullName>
    </submittedName>
</protein>
<dbReference type="GO" id="GO:0016226">
    <property type="term" value="P:iron-sulfur cluster assembly"/>
    <property type="evidence" value="ECO:0007669"/>
    <property type="project" value="InterPro"/>
</dbReference>
<dbReference type="GO" id="GO:0005506">
    <property type="term" value="F:iron ion binding"/>
    <property type="evidence" value="ECO:0007669"/>
    <property type="project" value="InterPro"/>
</dbReference>
<dbReference type="PATRIC" id="fig|157687.3.peg.800"/>
<dbReference type="Proteomes" id="UP000070483">
    <property type="component" value="Unassembled WGS sequence"/>
</dbReference>
<dbReference type="Pfam" id="PF01592">
    <property type="entry name" value="NifU_N"/>
    <property type="match status" value="1"/>
</dbReference>
<dbReference type="CDD" id="cd06664">
    <property type="entry name" value="IscU_like"/>
    <property type="match status" value="1"/>
</dbReference>
<dbReference type="EMBL" id="LSDD01000056">
    <property type="protein sequence ID" value="KXB67939.1"/>
    <property type="molecule type" value="Genomic_DNA"/>
</dbReference>
<reference evidence="3" key="1">
    <citation type="submission" date="2016-01" db="EMBL/GenBank/DDBJ databases">
        <authorList>
            <person name="Mitreva M."/>
            <person name="Pepin K.H."/>
            <person name="Mihindukulasuriya K.A."/>
            <person name="Fulton R."/>
            <person name="Fronick C."/>
            <person name="O'Laughlin M."/>
            <person name="Miner T."/>
            <person name="Herter B."/>
            <person name="Rosa B.A."/>
            <person name="Cordes M."/>
            <person name="Tomlinson C."/>
            <person name="Wollam A."/>
            <person name="Palsikar V.B."/>
            <person name="Mardis E.R."/>
            <person name="Wilson R.K."/>
        </authorList>
    </citation>
    <scope>NUCLEOTIDE SEQUENCE [LARGE SCALE GENOMIC DNA]</scope>
    <source>
        <strain evidence="3">KA00185</strain>
    </source>
</reference>
<dbReference type="SUPFAM" id="SSF82649">
    <property type="entry name" value="SufE/NifU"/>
    <property type="match status" value="1"/>
</dbReference>
<evidence type="ECO:0000313" key="2">
    <source>
        <dbReference type="EMBL" id="KXB67939.1"/>
    </source>
</evidence>
<proteinExistence type="predicted"/>
<dbReference type="NCBIfam" id="TIGR01994">
    <property type="entry name" value="SUF_scaf_2"/>
    <property type="match status" value="1"/>
</dbReference>
<sequence length="153" mass="17527">MEKEVVMNLEKIYQQTILEYSRRRELNREIENPTFAERGHNPNCGDDLTLEIKTDENDIIADAAFIGSGCAISTASMAMLIDLIKGKSMEEAKEKVDLFFKMMKQEEKLTSEESKKLGDAVLMEYVAQMPARVKCATLSWHSLKVIVEKDRKY</sequence>
<feature type="domain" description="NIF system FeS cluster assembly NifU N-terminal" evidence="1">
    <location>
        <begin position="39"/>
        <end position="135"/>
    </location>
</feature>
<comment type="caution">
    <text evidence="2">The sequence shown here is derived from an EMBL/GenBank/DDBJ whole genome shotgun (WGS) entry which is preliminary data.</text>
</comment>
<dbReference type="Gene3D" id="3.90.1010.10">
    <property type="match status" value="1"/>
</dbReference>
<dbReference type="AlphaFoldDB" id="A0A134AJW9"/>
<keyword evidence="3" id="KW-1185">Reference proteome</keyword>
<gene>
    <name evidence="2" type="ORF">HMPREF3180_00803</name>
</gene>
<dbReference type="STRING" id="157687.HMPREF3180_00803"/>
<dbReference type="PANTHER" id="PTHR10093">
    <property type="entry name" value="IRON-SULFUR CLUSTER ASSEMBLY ENZYME NIFU HOMOLOG"/>
    <property type="match status" value="1"/>
</dbReference>
<dbReference type="GO" id="GO:0051536">
    <property type="term" value="F:iron-sulfur cluster binding"/>
    <property type="evidence" value="ECO:0007669"/>
    <property type="project" value="InterPro"/>
</dbReference>
<evidence type="ECO:0000313" key="3">
    <source>
        <dbReference type="Proteomes" id="UP000070483"/>
    </source>
</evidence>
<evidence type="ECO:0000259" key="1">
    <source>
        <dbReference type="Pfam" id="PF01592"/>
    </source>
</evidence>